<protein>
    <submittedName>
        <fullName evidence="1">Uncharacterized protein</fullName>
    </submittedName>
</protein>
<sequence>MPFFSSKLPAYSGKYDVGVVDIEAPVAKRNISDAVFKDTGKPAFELDTVLFSLYYPAVKESRTSKPHHYWVPNIAQQAEGYARFAGINNVITNNVFSFALWTLVGSTTVPAKVDVPIHGMMRNYQDYVDEIPMDNYGLPSFPVVVFSHGMASSRTSYTQYCGDLASRGFVVAAIEHRDGSGPGSQVMLKDGDSREVTHISASQLDPQPKVADFKAMQLGMRQAEVEETVRVLRMINQGHGNDVYGLNPREEGADLAGWQGRLDMGRIVVSGHSYGATLALQALKGAPSEDLPFVGGIIFDPGKQSGPLNDDIDVPVVVVHSQSWSARHTIFHGRPHFDVVKDLVKRVMRKEKGRVPQSAWFLTSKGTSHPSMTDAPLIEPLLLSWTTGSTIDVRQGVLQYVKVSQEFMRYLKDGHRTGVLAEDVTHPTYNEDVRDEKTKQRMTKEISNYWQVHVAPSTSCPHIGLCGIEQEERQEEGWFG</sequence>
<reference evidence="1" key="1">
    <citation type="submission" date="2023-07" db="EMBL/GenBank/DDBJ databases">
        <title>Black Yeasts Isolated from many extreme environments.</title>
        <authorList>
            <person name="Coleine C."/>
            <person name="Stajich J.E."/>
            <person name="Selbmann L."/>
        </authorList>
    </citation>
    <scope>NUCLEOTIDE SEQUENCE</scope>
    <source>
        <strain evidence="1">CCFEE 5714</strain>
    </source>
</reference>
<proteinExistence type="predicted"/>
<comment type="caution">
    <text evidence="1">The sequence shown here is derived from an EMBL/GenBank/DDBJ whole genome shotgun (WGS) entry which is preliminary data.</text>
</comment>
<dbReference type="EMBL" id="JAUTXU010000200">
    <property type="protein sequence ID" value="KAK3699217.1"/>
    <property type="molecule type" value="Genomic_DNA"/>
</dbReference>
<name>A0ACC3MP51_9PEZI</name>
<gene>
    <name evidence="1" type="ORF">LTR37_016578</name>
</gene>
<evidence type="ECO:0000313" key="1">
    <source>
        <dbReference type="EMBL" id="KAK3699217.1"/>
    </source>
</evidence>
<evidence type="ECO:0000313" key="2">
    <source>
        <dbReference type="Proteomes" id="UP001281147"/>
    </source>
</evidence>
<keyword evidence="2" id="KW-1185">Reference proteome</keyword>
<accession>A0ACC3MP51</accession>
<organism evidence="1 2">
    <name type="scientific">Vermiconidia calcicola</name>
    <dbReference type="NCBI Taxonomy" id="1690605"/>
    <lineage>
        <taxon>Eukaryota</taxon>
        <taxon>Fungi</taxon>
        <taxon>Dikarya</taxon>
        <taxon>Ascomycota</taxon>
        <taxon>Pezizomycotina</taxon>
        <taxon>Dothideomycetes</taxon>
        <taxon>Dothideomycetidae</taxon>
        <taxon>Mycosphaerellales</taxon>
        <taxon>Extremaceae</taxon>
        <taxon>Vermiconidia</taxon>
    </lineage>
</organism>
<dbReference type="Proteomes" id="UP001281147">
    <property type="component" value="Unassembled WGS sequence"/>
</dbReference>